<gene>
    <name evidence="8" type="ORF">ASIM_LOCUS3473</name>
</gene>
<dbReference type="Pfam" id="PF00493">
    <property type="entry name" value="MCM"/>
    <property type="match status" value="1"/>
</dbReference>
<evidence type="ECO:0000256" key="3">
    <source>
        <dbReference type="ARBA" id="ARBA00022741"/>
    </source>
</evidence>
<reference evidence="8 9" key="2">
    <citation type="submission" date="2018-11" db="EMBL/GenBank/DDBJ databases">
        <authorList>
            <consortium name="Pathogen Informatics"/>
        </authorList>
    </citation>
    <scope>NUCLEOTIDE SEQUENCE [LARGE SCALE GENOMIC DNA]</scope>
</reference>
<dbReference type="Proteomes" id="UP000267096">
    <property type="component" value="Unassembled WGS sequence"/>
</dbReference>
<dbReference type="Gene3D" id="3.40.50.300">
    <property type="entry name" value="P-loop containing nucleotide triphosphate hydrolases"/>
    <property type="match status" value="1"/>
</dbReference>
<dbReference type="PROSITE" id="PS50051">
    <property type="entry name" value="MCM_2"/>
    <property type="match status" value="1"/>
</dbReference>
<dbReference type="InterPro" id="IPR036388">
    <property type="entry name" value="WH-like_DNA-bd_sf"/>
</dbReference>
<dbReference type="InterPro" id="IPR027417">
    <property type="entry name" value="P-loop_NTPase"/>
</dbReference>
<dbReference type="GO" id="GO:1902975">
    <property type="term" value="P:mitotic DNA replication initiation"/>
    <property type="evidence" value="ECO:0007669"/>
    <property type="project" value="TreeGrafter"/>
</dbReference>
<keyword evidence="5 6" id="KW-0238">DNA-binding</keyword>
<protein>
    <submittedName>
        <fullName evidence="10">MCM domain-containing protein</fullName>
    </submittedName>
</protein>
<keyword evidence="3 6" id="KW-0547">Nucleotide-binding</keyword>
<dbReference type="EMBL" id="UYRR01005407">
    <property type="protein sequence ID" value="VDK21787.1"/>
    <property type="molecule type" value="Genomic_DNA"/>
</dbReference>
<evidence type="ECO:0000256" key="2">
    <source>
        <dbReference type="ARBA" id="ARBA00022705"/>
    </source>
</evidence>
<keyword evidence="2" id="KW-0235">DNA replication</keyword>
<dbReference type="PANTHER" id="PTHR11630">
    <property type="entry name" value="DNA REPLICATION LICENSING FACTOR MCM FAMILY MEMBER"/>
    <property type="match status" value="1"/>
</dbReference>
<evidence type="ECO:0000256" key="5">
    <source>
        <dbReference type="ARBA" id="ARBA00023125"/>
    </source>
</evidence>
<dbReference type="PRINTS" id="PR01657">
    <property type="entry name" value="MCMFAMILY"/>
</dbReference>
<dbReference type="AlphaFoldDB" id="A0A0M3J7U0"/>
<dbReference type="GO" id="GO:0000727">
    <property type="term" value="P:double-strand break repair via break-induced replication"/>
    <property type="evidence" value="ECO:0007669"/>
    <property type="project" value="TreeGrafter"/>
</dbReference>
<dbReference type="Pfam" id="PF17855">
    <property type="entry name" value="MCM_lid"/>
    <property type="match status" value="1"/>
</dbReference>
<name>A0A0M3J7U0_ANISI</name>
<evidence type="ECO:0000259" key="7">
    <source>
        <dbReference type="PROSITE" id="PS50051"/>
    </source>
</evidence>
<dbReference type="InterPro" id="IPR041562">
    <property type="entry name" value="MCM_lid"/>
</dbReference>
<evidence type="ECO:0000256" key="1">
    <source>
        <dbReference type="ARBA" id="ARBA00008010"/>
    </source>
</evidence>
<dbReference type="OrthoDB" id="10251574at2759"/>
<dbReference type="GO" id="GO:0006271">
    <property type="term" value="P:DNA strand elongation involved in DNA replication"/>
    <property type="evidence" value="ECO:0007669"/>
    <property type="project" value="TreeGrafter"/>
</dbReference>
<evidence type="ECO:0000256" key="6">
    <source>
        <dbReference type="RuleBase" id="RU004070"/>
    </source>
</evidence>
<dbReference type="GO" id="GO:0005634">
    <property type="term" value="C:nucleus"/>
    <property type="evidence" value="ECO:0007669"/>
    <property type="project" value="TreeGrafter"/>
</dbReference>
<dbReference type="InterPro" id="IPR031327">
    <property type="entry name" value="MCM"/>
</dbReference>
<comment type="similarity">
    <text evidence="1 6">Belongs to the MCM family.</text>
</comment>
<sequence length="274" mass="30744">MEQQTLSIAKAGIICQLNARTSVLAAANPVDSQWNQQKTIIDNIQLPHTLLSRFDLIFLLVDAQDENYDRRLANHLVSLYYRTNDENATEQVDMALLRDYIGYAKTFVHPIIDDAASQCLIDKYLKMRRAGTGYGQISAYPRQLESLIRLSEAHAKMRLSSVVSVQDVEDAYSLHCEALKQSSVDPSTGRVDINILAAGMSATNRKLIQHLSDAITSELANKKGVSIPIKKLIVQLRQSDISFSRDLLEEAINNLVKNENVVRLGDRIRYVSND</sequence>
<dbReference type="InterPro" id="IPR001208">
    <property type="entry name" value="MCM_dom"/>
</dbReference>
<dbReference type="Gene3D" id="1.10.10.10">
    <property type="entry name" value="Winged helix-like DNA-binding domain superfamily/Winged helix DNA-binding domain"/>
    <property type="match status" value="1"/>
</dbReference>
<evidence type="ECO:0000256" key="4">
    <source>
        <dbReference type="ARBA" id="ARBA00022840"/>
    </source>
</evidence>
<evidence type="ECO:0000313" key="8">
    <source>
        <dbReference type="EMBL" id="VDK21787.1"/>
    </source>
</evidence>
<proteinExistence type="inferred from homology"/>
<evidence type="ECO:0000313" key="9">
    <source>
        <dbReference type="Proteomes" id="UP000267096"/>
    </source>
</evidence>
<reference evidence="10" key="1">
    <citation type="submission" date="2017-02" db="UniProtKB">
        <authorList>
            <consortium name="WormBaseParasite"/>
        </authorList>
    </citation>
    <scope>IDENTIFICATION</scope>
</reference>
<dbReference type="PANTHER" id="PTHR11630:SF66">
    <property type="entry name" value="DNA REPLICATION LICENSING FACTOR MCM4"/>
    <property type="match status" value="1"/>
</dbReference>
<dbReference type="SUPFAM" id="SSF52540">
    <property type="entry name" value="P-loop containing nucleoside triphosphate hydrolases"/>
    <property type="match status" value="1"/>
</dbReference>
<dbReference type="GO" id="GO:0003697">
    <property type="term" value="F:single-stranded DNA binding"/>
    <property type="evidence" value="ECO:0007669"/>
    <property type="project" value="TreeGrafter"/>
</dbReference>
<feature type="domain" description="MCM C-terminal AAA(+) ATPase" evidence="7">
    <location>
        <begin position="1"/>
        <end position="76"/>
    </location>
</feature>
<dbReference type="GO" id="GO:0042555">
    <property type="term" value="C:MCM complex"/>
    <property type="evidence" value="ECO:0007669"/>
    <property type="project" value="TreeGrafter"/>
</dbReference>
<evidence type="ECO:0000313" key="10">
    <source>
        <dbReference type="WBParaSite" id="ASIM_0000363801-mRNA-1"/>
    </source>
</evidence>
<accession>A0A0M3J7U0</accession>
<dbReference type="GO" id="GO:0005524">
    <property type="term" value="F:ATP binding"/>
    <property type="evidence" value="ECO:0007669"/>
    <property type="project" value="UniProtKB-KW"/>
</dbReference>
<organism evidence="10">
    <name type="scientific">Anisakis simplex</name>
    <name type="common">Herring worm</name>
    <dbReference type="NCBI Taxonomy" id="6269"/>
    <lineage>
        <taxon>Eukaryota</taxon>
        <taxon>Metazoa</taxon>
        <taxon>Ecdysozoa</taxon>
        <taxon>Nematoda</taxon>
        <taxon>Chromadorea</taxon>
        <taxon>Rhabditida</taxon>
        <taxon>Spirurina</taxon>
        <taxon>Ascaridomorpha</taxon>
        <taxon>Ascaridoidea</taxon>
        <taxon>Anisakidae</taxon>
        <taxon>Anisakis</taxon>
        <taxon>Anisakis simplex complex</taxon>
    </lineage>
</organism>
<dbReference type="WBParaSite" id="ASIM_0000363801-mRNA-1">
    <property type="protein sequence ID" value="ASIM_0000363801-mRNA-1"/>
    <property type="gene ID" value="ASIM_0000363801"/>
</dbReference>
<dbReference type="GO" id="GO:0017116">
    <property type="term" value="F:single-stranded DNA helicase activity"/>
    <property type="evidence" value="ECO:0007669"/>
    <property type="project" value="TreeGrafter"/>
</dbReference>
<keyword evidence="4 6" id="KW-0067">ATP-binding</keyword>
<keyword evidence="9" id="KW-1185">Reference proteome</keyword>
<dbReference type="SMART" id="SM00350">
    <property type="entry name" value="MCM"/>
    <property type="match status" value="1"/>
</dbReference>